<dbReference type="KEGG" id="elux:BTN50_0093"/>
<name>A0A291B6L3_9GAMM</name>
<dbReference type="EMBL" id="CP020660">
    <property type="protein sequence ID" value="ATF08637.1"/>
    <property type="molecule type" value="Genomic_DNA"/>
</dbReference>
<evidence type="ECO:0000313" key="1">
    <source>
        <dbReference type="EMBL" id="ATF08637.1"/>
    </source>
</evidence>
<protein>
    <submittedName>
        <fullName evidence="1">Uncharacterized protein</fullName>
    </submittedName>
</protein>
<dbReference type="Gene3D" id="1.20.1280.40">
    <property type="entry name" value="HHA"/>
    <property type="match status" value="1"/>
</dbReference>
<reference evidence="2" key="1">
    <citation type="submission" date="2017-04" db="EMBL/GenBank/DDBJ databases">
        <title>Genome evolution of the luminous symbionts of deep sea anglerfish.</title>
        <authorList>
            <person name="Hendry T.A."/>
        </authorList>
    </citation>
    <scope>NUCLEOTIDE SEQUENCE [LARGE SCALE GENOMIC DNA]</scope>
</reference>
<evidence type="ECO:0000313" key="2">
    <source>
        <dbReference type="Proteomes" id="UP000218160"/>
    </source>
</evidence>
<organism evidence="1 2">
    <name type="scientific">Candidatus Enterovibrio altilux</name>
    <dbReference type="NCBI Taxonomy" id="1927128"/>
    <lineage>
        <taxon>Bacteria</taxon>
        <taxon>Pseudomonadati</taxon>
        <taxon>Pseudomonadota</taxon>
        <taxon>Gammaproteobacteria</taxon>
        <taxon>Vibrionales</taxon>
        <taxon>Vibrionaceae</taxon>
        <taxon>Enterovibrio</taxon>
    </lineage>
</organism>
<dbReference type="RefSeq" id="WP_096618620.1">
    <property type="nucleotide sequence ID" value="NZ_CP020660.1"/>
</dbReference>
<dbReference type="InterPro" id="IPR036666">
    <property type="entry name" value="HHA_sf"/>
</dbReference>
<dbReference type="AlphaFoldDB" id="A0A291B6L3"/>
<accession>A0A291B6L3</accession>
<sequence length="64" mass="7539">MQKTKPSNRTDWLIFFRRAKTVDTLDVMLDAALKKLNTPSKQADAILGHEARFDEIENFRKNFR</sequence>
<dbReference type="Proteomes" id="UP000218160">
    <property type="component" value="Chromosome 1"/>
</dbReference>
<gene>
    <name evidence="1" type="ORF">BTN50_0093</name>
</gene>
<keyword evidence="2" id="KW-1185">Reference proteome</keyword>
<dbReference type="OrthoDB" id="6456459at2"/>
<proteinExistence type="predicted"/>